<proteinExistence type="predicted"/>
<accession>A0A7C1CCE3</accession>
<comment type="caution">
    <text evidence="1">The sequence shown here is derived from an EMBL/GenBank/DDBJ whole genome shotgun (WGS) entry which is preliminary data.</text>
</comment>
<evidence type="ECO:0000313" key="1">
    <source>
        <dbReference type="EMBL" id="HDP14717.1"/>
    </source>
</evidence>
<protein>
    <submittedName>
        <fullName evidence="1">Uncharacterized protein</fullName>
    </submittedName>
</protein>
<dbReference type="EMBL" id="DSAY01000054">
    <property type="protein sequence ID" value="HDP14717.1"/>
    <property type="molecule type" value="Genomic_DNA"/>
</dbReference>
<name>A0A7C1CCE3_9CREN</name>
<sequence>MWRKKTYRSVVVRVRGSNACFVYPPYYSQVIIETPNEEYLLVDVFYGVVTRIRSKEKLFSALADFIREEVDSLEDMNPYGKLSAAEHLCCEELGRKLMEECIARRCKGMDKDNPRYLDCEDECFEEVENSEEYQDCVMGGGDSSCCDEIQDEDLREECKLAWERAEGVLERLGVMESLVEDLEKGQVSFEIIDTRRYKEGDCFRYKVCPFECADERGGCIFLSIG</sequence>
<gene>
    <name evidence="1" type="ORF">ENN26_02930</name>
</gene>
<organism evidence="1">
    <name type="scientific">Thermofilum adornatum</name>
    <dbReference type="NCBI Taxonomy" id="1365176"/>
    <lineage>
        <taxon>Archaea</taxon>
        <taxon>Thermoproteota</taxon>
        <taxon>Thermoprotei</taxon>
        <taxon>Thermofilales</taxon>
        <taxon>Thermofilaceae</taxon>
        <taxon>Thermofilum</taxon>
    </lineage>
</organism>
<reference evidence="1" key="1">
    <citation type="journal article" date="2020" name="mSystems">
        <title>Genome- and Community-Level Interaction Insights into Carbon Utilization and Element Cycling Functions of Hydrothermarchaeota in Hydrothermal Sediment.</title>
        <authorList>
            <person name="Zhou Z."/>
            <person name="Liu Y."/>
            <person name="Xu W."/>
            <person name="Pan J."/>
            <person name="Luo Z.H."/>
            <person name="Li M."/>
        </authorList>
    </citation>
    <scope>NUCLEOTIDE SEQUENCE [LARGE SCALE GENOMIC DNA]</scope>
    <source>
        <strain evidence="1">SpSt-116</strain>
    </source>
</reference>
<dbReference type="AlphaFoldDB" id="A0A7C1CCE3"/>